<keyword evidence="1" id="KW-1133">Transmembrane helix</keyword>
<dbReference type="AlphaFoldDB" id="A0A6M3IYD9"/>
<feature type="transmembrane region" description="Helical" evidence="1">
    <location>
        <begin position="115"/>
        <end position="133"/>
    </location>
</feature>
<organism evidence="2">
    <name type="scientific">viral metagenome</name>
    <dbReference type="NCBI Taxonomy" id="1070528"/>
    <lineage>
        <taxon>unclassified sequences</taxon>
        <taxon>metagenomes</taxon>
        <taxon>organismal metagenomes</taxon>
    </lineage>
</organism>
<sequence>MNSLNYGSREACEKLVELGIVLETEAYWYWDQSGEWKLVRIDSKIMQAVVEAKEAIPALSMAEVWMELPDEINDKEITHSLDVWKSGELTYCAYTDYQNNTMPEDGINNINPADALIYLLIWVMTVLPSLFVAK</sequence>
<reference evidence="2" key="1">
    <citation type="submission" date="2020-03" db="EMBL/GenBank/DDBJ databases">
        <title>The deep terrestrial virosphere.</title>
        <authorList>
            <person name="Holmfeldt K."/>
            <person name="Nilsson E."/>
            <person name="Simone D."/>
            <person name="Lopez-Fernandez M."/>
            <person name="Wu X."/>
            <person name="de Brujin I."/>
            <person name="Lundin D."/>
            <person name="Andersson A."/>
            <person name="Bertilsson S."/>
            <person name="Dopson M."/>
        </authorList>
    </citation>
    <scope>NUCLEOTIDE SEQUENCE</scope>
    <source>
        <strain evidence="3">MM415A00827</strain>
        <strain evidence="2">MM415B00742</strain>
    </source>
</reference>
<proteinExistence type="predicted"/>
<gene>
    <name evidence="3" type="ORF">MM415A00827_0040</name>
    <name evidence="2" type="ORF">MM415B00742_0016</name>
</gene>
<dbReference type="EMBL" id="MT142396">
    <property type="protein sequence ID" value="QJA79847.1"/>
    <property type="molecule type" value="Genomic_DNA"/>
</dbReference>
<evidence type="ECO:0008006" key="4">
    <source>
        <dbReference type="Google" id="ProtNLM"/>
    </source>
</evidence>
<name>A0A6M3IYD9_9ZZZZ</name>
<keyword evidence="1" id="KW-0472">Membrane</keyword>
<dbReference type="EMBL" id="MT141478">
    <property type="protein sequence ID" value="QJA62676.1"/>
    <property type="molecule type" value="Genomic_DNA"/>
</dbReference>
<accession>A0A6M3IYD9</accession>
<evidence type="ECO:0000256" key="1">
    <source>
        <dbReference type="SAM" id="Phobius"/>
    </source>
</evidence>
<evidence type="ECO:0000313" key="3">
    <source>
        <dbReference type="EMBL" id="QJA79847.1"/>
    </source>
</evidence>
<keyword evidence="1" id="KW-0812">Transmembrane</keyword>
<protein>
    <recommendedName>
        <fullName evidence="4">Phage ABA sandwich domain-containing protein</fullName>
    </recommendedName>
</protein>
<evidence type="ECO:0000313" key="2">
    <source>
        <dbReference type="EMBL" id="QJA62676.1"/>
    </source>
</evidence>